<dbReference type="EMBL" id="JAIZAY010000018">
    <property type="protein sequence ID" value="KAJ8025102.1"/>
    <property type="molecule type" value="Genomic_DNA"/>
</dbReference>
<dbReference type="GO" id="GO:0007015">
    <property type="term" value="P:actin filament organization"/>
    <property type="evidence" value="ECO:0007669"/>
    <property type="project" value="TreeGrafter"/>
</dbReference>
<evidence type="ECO:0000256" key="5">
    <source>
        <dbReference type="ARBA" id="ARBA00023175"/>
    </source>
</evidence>
<dbReference type="CDD" id="cd01378">
    <property type="entry name" value="MYSc_Myo1"/>
    <property type="match status" value="1"/>
</dbReference>
<dbReference type="SMART" id="SM00242">
    <property type="entry name" value="MYSc"/>
    <property type="match status" value="1"/>
</dbReference>
<keyword evidence="3 7" id="KW-0067">ATP-binding</keyword>
<proteinExistence type="inferred from homology"/>
<dbReference type="InterPro" id="IPR010926">
    <property type="entry name" value="Myosin_TH1"/>
</dbReference>
<name>A0A9Q0YMH7_HOLLE</name>
<dbReference type="GO" id="GO:0005902">
    <property type="term" value="C:microvillus"/>
    <property type="evidence" value="ECO:0007669"/>
    <property type="project" value="TreeGrafter"/>
</dbReference>
<dbReference type="FunFam" id="1.20.58.530:FF:000004">
    <property type="entry name" value="Unconventional myosin ID"/>
    <property type="match status" value="1"/>
</dbReference>
<dbReference type="OrthoDB" id="6108017at2759"/>
<keyword evidence="4 7" id="KW-0518">Myosin</keyword>
<dbReference type="GO" id="GO:0051015">
    <property type="term" value="F:actin filament binding"/>
    <property type="evidence" value="ECO:0007669"/>
    <property type="project" value="TreeGrafter"/>
</dbReference>
<organism evidence="10 11">
    <name type="scientific">Holothuria leucospilota</name>
    <name type="common">Black long sea cucumber</name>
    <name type="synonym">Mertensiothuria leucospilota</name>
    <dbReference type="NCBI Taxonomy" id="206669"/>
    <lineage>
        <taxon>Eukaryota</taxon>
        <taxon>Metazoa</taxon>
        <taxon>Echinodermata</taxon>
        <taxon>Eleutherozoa</taxon>
        <taxon>Echinozoa</taxon>
        <taxon>Holothuroidea</taxon>
        <taxon>Aspidochirotacea</taxon>
        <taxon>Aspidochirotida</taxon>
        <taxon>Holothuriidae</taxon>
        <taxon>Holothuria</taxon>
    </lineage>
</organism>
<evidence type="ECO:0000259" key="9">
    <source>
        <dbReference type="PROSITE" id="PS51757"/>
    </source>
</evidence>
<dbReference type="Gene3D" id="1.20.120.720">
    <property type="entry name" value="Myosin VI head, motor domain, U50 subdomain"/>
    <property type="match status" value="1"/>
</dbReference>
<dbReference type="InterPro" id="IPR027417">
    <property type="entry name" value="P-loop_NTPase"/>
</dbReference>
<dbReference type="GO" id="GO:0005524">
    <property type="term" value="F:ATP binding"/>
    <property type="evidence" value="ECO:0007669"/>
    <property type="project" value="UniProtKB-UniRule"/>
</dbReference>
<evidence type="ECO:0000256" key="6">
    <source>
        <dbReference type="ARBA" id="ARBA00023203"/>
    </source>
</evidence>
<keyword evidence="2 7" id="KW-0547">Nucleotide-binding</keyword>
<comment type="similarity">
    <text evidence="1 7">Belongs to the TRAFAC class myosin-kinesin ATPase superfamily. Myosin family.</text>
</comment>
<dbReference type="InterPro" id="IPR036072">
    <property type="entry name" value="MYSc_Myo1"/>
</dbReference>
<evidence type="ECO:0000256" key="4">
    <source>
        <dbReference type="ARBA" id="ARBA00023123"/>
    </source>
</evidence>
<dbReference type="GO" id="GO:0016459">
    <property type="term" value="C:myosin complex"/>
    <property type="evidence" value="ECO:0007669"/>
    <property type="project" value="UniProtKB-KW"/>
</dbReference>
<dbReference type="PANTHER" id="PTHR13140:SF713">
    <property type="entry name" value="UNCONVENTIONAL MYOSIN ID"/>
    <property type="match status" value="1"/>
</dbReference>
<feature type="binding site" evidence="7">
    <location>
        <begin position="102"/>
        <end position="109"/>
    </location>
    <ligand>
        <name>ATP</name>
        <dbReference type="ChEBI" id="CHEBI:30616"/>
    </ligand>
</feature>
<feature type="domain" description="Myosin motor" evidence="8">
    <location>
        <begin position="9"/>
        <end position="695"/>
    </location>
</feature>
<dbReference type="Gene3D" id="1.20.58.530">
    <property type="match status" value="1"/>
</dbReference>
<dbReference type="GO" id="GO:0030048">
    <property type="term" value="P:actin filament-based movement"/>
    <property type="evidence" value="ECO:0007669"/>
    <property type="project" value="TreeGrafter"/>
</dbReference>
<evidence type="ECO:0000256" key="7">
    <source>
        <dbReference type="PROSITE-ProRule" id="PRU00782"/>
    </source>
</evidence>
<evidence type="ECO:0000313" key="11">
    <source>
        <dbReference type="Proteomes" id="UP001152320"/>
    </source>
</evidence>
<dbReference type="Gene3D" id="1.10.10.820">
    <property type="match status" value="1"/>
</dbReference>
<dbReference type="InterPro" id="IPR001609">
    <property type="entry name" value="Myosin_head_motor_dom-like"/>
</dbReference>
<reference evidence="10" key="1">
    <citation type="submission" date="2021-10" db="EMBL/GenBank/DDBJ databases">
        <title>Tropical sea cucumber genome reveals ecological adaptation and Cuvierian tubules defense mechanism.</title>
        <authorList>
            <person name="Chen T."/>
        </authorList>
    </citation>
    <scope>NUCLEOTIDE SEQUENCE</scope>
    <source>
        <strain evidence="10">Nanhai2018</strain>
        <tissue evidence="10">Muscle</tissue>
    </source>
</reference>
<evidence type="ECO:0000259" key="8">
    <source>
        <dbReference type="PROSITE" id="PS51456"/>
    </source>
</evidence>
<dbReference type="FunFam" id="1.10.10.820:FF:000001">
    <property type="entry name" value="Myosin heavy chain"/>
    <property type="match status" value="1"/>
</dbReference>
<comment type="caution">
    <text evidence="10">The sequence shown here is derived from an EMBL/GenBank/DDBJ whole genome shotgun (WGS) entry which is preliminary data.</text>
</comment>
<dbReference type="Gene3D" id="3.40.850.10">
    <property type="entry name" value="Kinesin motor domain"/>
    <property type="match status" value="1"/>
</dbReference>
<dbReference type="Gene3D" id="1.20.5.4820">
    <property type="match status" value="1"/>
</dbReference>
<dbReference type="PANTHER" id="PTHR13140">
    <property type="entry name" value="MYOSIN"/>
    <property type="match status" value="1"/>
</dbReference>
<dbReference type="Pfam" id="PF06017">
    <property type="entry name" value="Myosin_TH1"/>
    <property type="match status" value="1"/>
</dbReference>
<dbReference type="GO" id="GO:0005737">
    <property type="term" value="C:cytoplasm"/>
    <property type="evidence" value="ECO:0007669"/>
    <property type="project" value="TreeGrafter"/>
</dbReference>
<dbReference type="PROSITE" id="PS51757">
    <property type="entry name" value="TH1"/>
    <property type="match status" value="1"/>
</dbReference>
<dbReference type="PRINTS" id="PR00193">
    <property type="entry name" value="MYOSINHEAVY"/>
</dbReference>
<evidence type="ECO:0000313" key="10">
    <source>
        <dbReference type="EMBL" id="KAJ8025102.1"/>
    </source>
</evidence>
<accession>A0A9Q0YMH7</accession>
<evidence type="ECO:0000256" key="1">
    <source>
        <dbReference type="ARBA" id="ARBA00008314"/>
    </source>
</evidence>
<evidence type="ECO:0000256" key="2">
    <source>
        <dbReference type="ARBA" id="ARBA00022741"/>
    </source>
</evidence>
<feature type="domain" description="TH1" evidence="9">
    <location>
        <begin position="812"/>
        <end position="1003"/>
    </location>
</feature>
<feature type="region of interest" description="Actin-binding" evidence="7">
    <location>
        <begin position="573"/>
        <end position="595"/>
    </location>
</feature>
<dbReference type="SUPFAM" id="SSF52540">
    <property type="entry name" value="P-loop containing nucleoside triphosphate hydrolases"/>
    <property type="match status" value="1"/>
</dbReference>
<keyword evidence="6 7" id="KW-0009">Actin-binding</keyword>
<dbReference type="PROSITE" id="PS51456">
    <property type="entry name" value="MYOSIN_MOTOR"/>
    <property type="match status" value="1"/>
</dbReference>
<sequence>MTQHEGAEFGKGDFVLLDEISEDAFMHNLKLRFGKDKIYTYIGEVVVSVNPYKGLNIYGQDMVEQYKGREIYERPPHIFAIADAAHKSMKRRARDTCIVISGESGSGKTEASKVIMRYIAAVTNVSQQAEVERVKNILIQSNALLEAFGNAKTNRNDNSSRFGKYMDINFDFKGDPIGGHINNYLLEKSRVVRQQKGERSFHSFYQLLVGATDDQLRKMKLVRDSTKYHYMNQGNGASVNGLSDKKDYKAAMEAMRDLGFSNDEQNMIWSMVAAILHLGEVQFEGNEDDSCTVKDPEQLSAMAELLEINRENLEKSLCHRVIAARGEVMEKGHTEEQAYYGRDAFAKAMYERLFTWIIGKVNDAIAVRGTAMDHGKNTVIGVLDIYGFEIFDDNSFEQFCINYCNEKLQQLFIELVLKQEQEEYRREGIAWTPVEYFNNRIICDLVEEPHKGIIAILDEACLNVGKVTDKLFLETLNQKLKSHPHYTSRQNNPADKSLEHHRDFRIKHYAGDVTYDVNGFLDKNKDTLFQDFKRLLFSSKNSGISEMWPEGSKSVSEVTKRPQTAGTIFKTSMIELVKNLASKEPYYVRCIKPNEMKSSSLFNDERCLHQVRYLGLLENVRVRRAGFAARQHYSRFLRRYKMLTQYTWPNYDGEDTEGVRRIIEEQNLSHDVEYGKTKIFIRTPRTIFLLEEERSKLIPALVIFLQKLWRGALARKRVKFMRAVYKVMDAYRTFRIRRYVKKVVQVFGHVSELQDYGKSLKWPAPPKQLEPFYRMMGSIHRKWIASQILISIPRDEWPELRTKLAAMEGLDKRRPNWGNRRRWIGNYLALSAENATCAAFLTQCSSLKSKDGFSEVPFSSTFIKVNKHNKFAERVIVITDKFIYKLDQTKNYKPLKSGTPLGEVTGISVTPDKDQMFVIHLQSDNDIVGCLTNSKNENQVPELVGVLCKLWSEKRDSKMRVNVRSQIQCQLGKKPRNFQINQGNFVKPAFKRDGQGFILEYPSN</sequence>
<protein>
    <submittedName>
        <fullName evidence="10">Unconventional myosin-Id</fullName>
    </submittedName>
</protein>
<dbReference type="GO" id="GO:0005886">
    <property type="term" value="C:plasma membrane"/>
    <property type="evidence" value="ECO:0007669"/>
    <property type="project" value="TreeGrafter"/>
</dbReference>
<dbReference type="GO" id="GO:0006897">
    <property type="term" value="P:endocytosis"/>
    <property type="evidence" value="ECO:0007669"/>
    <property type="project" value="TreeGrafter"/>
</dbReference>
<dbReference type="Pfam" id="PF00063">
    <property type="entry name" value="Myosin_head"/>
    <property type="match status" value="1"/>
</dbReference>
<keyword evidence="11" id="KW-1185">Reference proteome</keyword>
<dbReference type="InterPro" id="IPR036961">
    <property type="entry name" value="Kinesin_motor_dom_sf"/>
</dbReference>
<dbReference type="AlphaFoldDB" id="A0A9Q0YMH7"/>
<evidence type="ECO:0000256" key="3">
    <source>
        <dbReference type="ARBA" id="ARBA00022840"/>
    </source>
</evidence>
<gene>
    <name evidence="10" type="ORF">HOLleu_35215</name>
</gene>
<dbReference type="GO" id="GO:0000146">
    <property type="term" value="F:microfilament motor activity"/>
    <property type="evidence" value="ECO:0007669"/>
    <property type="project" value="TreeGrafter"/>
</dbReference>
<dbReference type="PROSITE" id="PS50096">
    <property type="entry name" value="IQ"/>
    <property type="match status" value="1"/>
</dbReference>
<dbReference type="Proteomes" id="UP001152320">
    <property type="component" value="Chromosome 18"/>
</dbReference>
<keyword evidence="5 7" id="KW-0505">Motor protein</keyword>